<keyword evidence="7" id="KW-0694">RNA-binding</keyword>
<dbReference type="Gene3D" id="3.30.2130.30">
    <property type="match status" value="1"/>
</dbReference>
<comment type="catalytic activity">
    <reaction evidence="6">
        <text>guanosine(2445) in 23S rRNA + S-adenosyl-L-methionine = N(2)-methylguanosine(2445) in 23S rRNA + S-adenosyl-L-homocysteine + H(+)</text>
        <dbReference type="Rhea" id="RHEA:42740"/>
        <dbReference type="Rhea" id="RHEA-COMP:10215"/>
        <dbReference type="Rhea" id="RHEA-COMP:10216"/>
        <dbReference type="ChEBI" id="CHEBI:15378"/>
        <dbReference type="ChEBI" id="CHEBI:57856"/>
        <dbReference type="ChEBI" id="CHEBI:59789"/>
        <dbReference type="ChEBI" id="CHEBI:74269"/>
        <dbReference type="ChEBI" id="CHEBI:74481"/>
        <dbReference type="EC" id="2.1.1.173"/>
    </reaction>
</comment>
<dbReference type="EC" id="2.1.1.173" evidence="6"/>
<keyword evidence="4 6" id="KW-0808">Transferase</keyword>
<dbReference type="PANTHER" id="PTHR47313:SF1">
    <property type="entry name" value="RIBOSOMAL RNA LARGE SUBUNIT METHYLTRANSFERASE K_L"/>
    <property type="match status" value="1"/>
</dbReference>
<dbReference type="GO" id="GO:0052915">
    <property type="term" value="F:23S rRNA (guanine(2445)-N(2))-methyltransferase activity"/>
    <property type="evidence" value="ECO:0007669"/>
    <property type="project" value="UniProtKB-EC"/>
</dbReference>
<dbReference type="Proteomes" id="UP000501408">
    <property type="component" value="Chromosome 1"/>
</dbReference>
<evidence type="ECO:0000256" key="1">
    <source>
        <dbReference type="ARBA" id="ARBA00022490"/>
    </source>
</evidence>
<accession>A0ABX6K4N9</accession>
<dbReference type="CDD" id="cd02440">
    <property type="entry name" value="AdoMet_MTases"/>
    <property type="match status" value="1"/>
</dbReference>
<dbReference type="SMART" id="SM00981">
    <property type="entry name" value="THUMP"/>
    <property type="match status" value="1"/>
</dbReference>
<dbReference type="Pfam" id="PF02926">
    <property type="entry name" value="THUMP"/>
    <property type="match status" value="1"/>
</dbReference>
<evidence type="ECO:0000313" key="10">
    <source>
        <dbReference type="Proteomes" id="UP000501408"/>
    </source>
</evidence>
<keyword evidence="1 6" id="KW-0963">Cytoplasm</keyword>
<dbReference type="InterPro" id="IPR019614">
    <property type="entry name" value="SAM-dep_methyl-trfase"/>
</dbReference>
<dbReference type="InterPro" id="IPR017244">
    <property type="entry name" value="23SrRNA_methyltr_KL"/>
</dbReference>
<keyword evidence="3 6" id="KW-0489">Methyltransferase</keyword>
<feature type="domain" description="THUMP" evidence="8">
    <location>
        <begin position="43"/>
        <end position="154"/>
    </location>
</feature>
<dbReference type="PROSITE" id="PS51165">
    <property type="entry name" value="THUMP"/>
    <property type="match status" value="1"/>
</dbReference>
<dbReference type="HAMAP" id="MF_01858">
    <property type="entry name" value="23SrRNA_methyltr_KL"/>
    <property type="match status" value="1"/>
</dbReference>
<dbReference type="NCBIfam" id="NF008748">
    <property type="entry name" value="PRK11783.1"/>
    <property type="match status" value="1"/>
</dbReference>
<dbReference type="Gene3D" id="3.40.50.150">
    <property type="entry name" value="Vaccinia Virus protein VP39"/>
    <property type="match status" value="2"/>
</dbReference>
<dbReference type="InterPro" id="IPR002052">
    <property type="entry name" value="DNA_methylase_N6_adenine_CS"/>
</dbReference>
<comment type="catalytic activity">
    <reaction evidence="6">
        <text>guanosine(2069) in 23S rRNA + S-adenosyl-L-methionine = N(2)-methylguanosine(2069) in 23S rRNA + S-adenosyl-L-homocysteine + H(+)</text>
        <dbReference type="Rhea" id="RHEA:43772"/>
        <dbReference type="Rhea" id="RHEA-COMP:10688"/>
        <dbReference type="Rhea" id="RHEA-COMP:10689"/>
        <dbReference type="ChEBI" id="CHEBI:15378"/>
        <dbReference type="ChEBI" id="CHEBI:57856"/>
        <dbReference type="ChEBI" id="CHEBI:59789"/>
        <dbReference type="ChEBI" id="CHEBI:74269"/>
        <dbReference type="ChEBI" id="CHEBI:74481"/>
        <dbReference type="EC" id="2.1.1.264"/>
    </reaction>
</comment>
<dbReference type="Pfam" id="PF10672">
    <property type="entry name" value="Methyltrans_SAM"/>
    <property type="match status" value="1"/>
</dbReference>
<dbReference type="InterPro" id="IPR054170">
    <property type="entry name" value="RlmL_1st"/>
</dbReference>
<dbReference type="EC" id="2.1.1.264" evidence="6"/>
<comment type="function">
    <text evidence="6">Specifically methylates the guanine in position 2445 (m2G2445) and the guanine in position 2069 (m7G2069) of 23S rRNA.</text>
</comment>
<dbReference type="SUPFAM" id="SSF53335">
    <property type="entry name" value="S-adenosyl-L-methionine-dependent methyltransferases"/>
    <property type="match status" value="2"/>
</dbReference>
<dbReference type="RefSeq" id="WP_167314391.1">
    <property type="nucleotide sequence ID" value="NZ_CP050266.1"/>
</dbReference>
<dbReference type="InterPro" id="IPR029063">
    <property type="entry name" value="SAM-dependent_MTases_sf"/>
</dbReference>
<keyword evidence="10" id="KW-1185">Reference proteome</keyword>
<dbReference type="Pfam" id="PF22020">
    <property type="entry name" value="RlmL_1st"/>
    <property type="match status" value="1"/>
</dbReference>
<sequence length="712" mass="80183">MKHYLAITARGLEHLLAQELEQLGATNLKQVHAGVKFKADDATLYQCCLWSRIASRFVLVLSEFTVRDDMDLYLGATAINWPDYFHSSQRIAVDFNGTNREIRNSQYGALKVKDAIVDKFEKMNFPRPSIDREQPDLRIHMRLSKEQGVLGIDMVGSGLHQRGYRTQAGAAPLRETHAAALVKRCGWQPEQPFMDVMCGSGTLVIEAAMIAANVAPGLKRKRWGFESLLGFDSDAWKSIKAEASVKAKRGVSQCQTRFFGFDNDPRVVETARANAKRAGVGELITFDVADATQVTPPEDFTGGHILSNPPYGERLGTTPGLIALYTQLGDHLKQSFAGNQVSLYSGSEELLSCLRMRADDKFKLRNGAIDCVMKTYGITARGEKPRSDQDKEAHGSTDIAPDFANRLRKNMAKLDKWAKKEGLECYRLYDADLPDYKAAIDRYRDYLVIQEYAAPKTIEPEKARRRLLDMVRASIAVTGIDVNKVVLKTREKQKGNNQYQKLAAGERTMTVHEYGVALEVNLYDYLDTGLFLDHRPTRKLIGQKAAGKDVLNLFAYTGSASVHAAVGGARSTTTVDMSKTYLAWAERNMKLNGIVGRQHQFENADCLQWIRQSDRQFDLIFIDPPTFSNSKRMNTTFDVQRDHVDVLLALKERLRPDGEIIFSNNKRHFKMDTDALAEAGLRVENITKRSIPEDFARNPHIHNCWIIRHQEA</sequence>
<evidence type="ECO:0000259" key="8">
    <source>
        <dbReference type="PROSITE" id="PS51165"/>
    </source>
</evidence>
<reference evidence="9 10" key="1">
    <citation type="submission" date="2020-03" db="EMBL/GenBank/DDBJ databases">
        <title>Genome mining reveals the biosynthetic pathways of PHA and ectoines of the halophilic strain Salinivibrio costicola M318 isolated from fermented shrimp paste.</title>
        <authorList>
            <person name="Doan T.V."/>
            <person name="Tran L.T."/>
            <person name="Trieu T.A."/>
            <person name="Nguyen Q.V."/>
            <person name="Quach T.N."/>
            <person name="Phi T.Q."/>
            <person name="Kumar S."/>
        </authorList>
    </citation>
    <scope>NUCLEOTIDE SEQUENCE [LARGE SCALE GENOMIC DNA]</scope>
    <source>
        <strain evidence="9 10">M318</strain>
    </source>
</reference>
<evidence type="ECO:0000256" key="3">
    <source>
        <dbReference type="ARBA" id="ARBA00022603"/>
    </source>
</evidence>
<dbReference type="CDD" id="cd11715">
    <property type="entry name" value="THUMP_AdoMetMT"/>
    <property type="match status" value="1"/>
</dbReference>
<evidence type="ECO:0000256" key="4">
    <source>
        <dbReference type="ARBA" id="ARBA00022679"/>
    </source>
</evidence>
<name>A0ABX6K4N9_SALCS</name>
<dbReference type="InterPro" id="IPR004114">
    <property type="entry name" value="THUMP_dom"/>
</dbReference>
<dbReference type="Pfam" id="PF01170">
    <property type="entry name" value="UPF0020"/>
    <property type="match status" value="1"/>
</dbReference>
<comment type="similarity">
    <text evidence="6">Belongs to the methyltransferase superfamily. RlmKL family.</text>
</comment>
<evidence type="ECO:0000256" key="2">
    <source>
        <dbReference type="ARBA" id="ARBA00022552"/>
    </source>
</evidence>
<dbReference type="EMBL" id="CP050266">
    <property type="protein sequence ID" value="QIR06137.1"/>
    <property type="molecule type" value="Genomic_DNA"/>
</dbReference>
<dbReference type="Gene3D" id="3.30.750.80">
    <property type="entry name" value="RNA methyltransferase domain (HRMD) like"/>
    <property type="match status" value="1"/>
</dbReference>
<keyword evidence="2 6" id="KW-0698">rRNA processing</keyword>
<keyword evidence="5 6" id="KW-0949">S-adenosyl-L-methionine</keyword>
<gene>
    <name evidence="9" type="primary">rlmKL</name>
    <name evidence="6" type="synonym">rlmL</name>
    <name evidence="9" type="ORF">HBA18_06980</name>
</gene>
<dbReference type="PANTHER" id="PTHR47313">
    <property type="entry name" value="RIBOSOMAL RNA LARGE SUBUNIT METHYLTRANSFERASE K/L"/>
    <property type="match status" value="1"/>
</dbReference>
<evidence type="ECO:0000256" key="7">
    <source>
        <dbReference type="PROSITE-ProRule" id="PRU00529"/>
    </source>
</evidence>
<evidence type="ECO:0000256" key="6">
    <source>
        <dbReference type="HAMAP-Rule" id="MF_01858"/>
    </source>
</evidence>
<evidence type="ECO:0000313" key="9">
    <source>
        <dbReference type="EMBL" id="QIR06137.1"/>
    </source>
</evidence>
<proteinExistence type="inferred from homology"/>
<dbReference type="PROSITE" id="PS00092">
    <property type="entry name" value="N6_MTASE"/>
    <property type="match status" value="1"/>
</dbReference>
<evidence type="ECO:0000256" key="5">
    <source>
        <dbReference type="ARBA" id="ARBA00022691"/>
    </source>
</evidence>
<protein>
    <recommendedName>
        <fullName evidence="6">Ribosomal RNA large subunit methyltransferase K/L</fullName>
    </recommendedName>
    <domain>
        <recommendedName>
            <fullName evidence="6">23S rRNA m2G2445 methyltransferase</fullName>
            <ecNumber evidence="6">2.1.1.173</ecNumber>
        </recommendedName>
        <alternativeName>
            <fullName evidence="6">rRNA (guanine-N(2)-)-methyltransferase RlmL</fullName>
        </alternativeName>
    </domain>
    <domain>
        <recommendedName>
            <fullName evidence="6">23S rRNA m7G2069 methyltransferase</fullName>
            <ecNumber evidence="6">2.1.1.264</ecNumber>
        </recommendedName>
        <alternativeName>
            <fullName evidence="6">rRNA (guanine-N(7)-)-methyltransferase RlmK</fullName>
        </alternativeName>
    </domain>
</protein>
<organism evidence="9 10">
    <name type="scientific">Salinivibrio costicola</name>
    <name type="common">Vibrio costicola</name>
    <dbReference type="NCBI Taxonomy" id="51367"/>
    <lineage>
        <taxon>Bacteria</taxon>
        <taxon>Pseudomonadati</taxon>
        <taxon>Pseudomonadota</taxon>
        <taxon>Gammaproteobacteria</taxon>
        <taxon>Vibrionales</taxon>
        <taxon>Vibrionaceae</taxon>
        <taxon>Salinivibrio</taxon>
    </lineage>
</organism>
<dbReference type="InterPro" id="IPR000241">
    <property type="entry name" value="RlmKL-like_Mtase"/>
</dbReference>
<dbReference type="PIRSF" id="PIRSF037618">
    <property type="entry name" value="RNA_Mtase_bacteria_prd"/>
    <property type="match status" value="1"/>
</dbReference>
<comment type="subcellular location">
    <subcellularLocation>
        <location evidence="6">Cytoplasm</location>
    </subcellularLocation>
</comment>